<dbReference type="Proteomes" id="UP000649799">
    <property type="component" value="Unassembled WGS sequence"/>
</dbReference>
<evidence type="ECO:0000313" key="1">
    <source>
        <dbReference type="EMBL" id="NHE57972.1"/>
    </source>
</evidence>
<organism evidence="1 2">
    <name type="scientific">Cyclobacterium plantarum</name>
    <dbReference type="NCBI Taxonomy" id="2716263"/>
    <lineage>
        <taxon>Bacteria</taxon>
        <taxon>Pseudomonadati</taxon>
        <taxon>Bacteroidota</taxon>
        <taxon>Cytophagia</taxon>
        <taxon>Cytophagales</taxon>
        <taxon>Cyclobacteriaceae</taxon>
        <taxon>Cyclobacterium</taxon>
    </lineage>
</organism>
<protein>
    <submittedName>
        <fullName evidence="1">Uncharacterized protein</fullName>
    </submittedName>
</protein>
<proteinExistence type="predicted"/>
<reference evidence="1 2" key="1">
    <citation type="submission" date="2020-03" db="EMBL/GenBank/DDBJ databases">
        <title>Cyclobacterium plantarum sp. nov., a marine bacterium isolated from a coastal-marine wetland.</title>
        <authorList>
            <person name="Sanchez-Porro C."/>
            <person name="Ventosa A."/>
            <person name="Amoozegar M."/>
        </authorList>
    </citation>
    <scope>NUCLEOTIDE SEQUENCE [LARGE SCALE GENOMIC DNA]</scope>
    <source>
        <strain evidence="1 2">GBPx2</strain>
    </source>
</reference>
<dbReference type="RefSeq" id="WP_166147919.1">
    <property type="nucleotide sequence ID" value="NZ_JAANYN010000005.1"/>
</dbReference>
<name>A0ABX0H8M7_9BACT</name>
<gene>
    <name evidence="1" type="ORF">G9Q97_14245</name>
</gene>
<sequence length="217" mass="24693">MKSEMTIAKINVDLGPLMARNEMGGGHLLPSCHSIKGLLQESLEIEYPVHSAENHPDNWAGEGKFEIIFRTDCPKEEGLMNPVQASTPTIPGGKEVWGDKVFDLPKHFIEIWVDKTYEVNNSTLNELMDNGWKNNEGLKSEAFIYVKVPFWTPIENMPVSSLESVDLPKIESSVENGKLMWVNPKPWSSNQVPNFWSIRPDKGTNYMELVYKFRLVK</sequence>
<accession>A0ABX0H8M7</accession>
<dbReference type="EMBL" id="JAANYN010000005">
    <property type="protein sequence ID" value="NHE57972.1"/>
    <property type="molecule type" value="Genomic_DNA"/>
</dbReference>
<comment type="caution">
    <text evidence="1">The sequence shown here is derived from an EMBL/GenBank/DDBJ whole genome shotgun (WGS) entry which is preliminary data.</text>
</comment>
<evidence type="ECO:0000313" key="2">
    <source>
        <dbReference type="Proteomes" id="UP000649799"/>
    </source>
</evidence>
<keyword evidence="2" id="KW-1185">Reference proteome</keyword>